<keyword evidence="4" id="KW-1185">Reference proteome</keyword>
<evidence type="ECO:0000313" key="3">
    <source>
        <dbReference type="EMBL" id="KAK7463227.1"/>
    </source>
</evidence>
<dbReference type="InterPro" id="IPR033438">
    <property type="entry name" value="MOLO1"/>
</dbReference>
<accession>A0ABD0J6I3</accession>
<sequence>MFHLYLMAFVALALGVGYGQEQSGGLRYSWLPEELPNPLKNSDTARACGLTGGNPGYICDPNHILSRRELDTVNWHLEGIANTEGGDCPCSQWWCDRQARARLPHFYKVVIALIPRLRLPRDTEGRQVEPIDQAQTFAFRLQNELWNISTCREDILVTMAGTTARQRLDAFSRRTIHAMVGQHFAEGRIVEGLLRMVYEMNLILNGNHYQNILAPAAQTSLATTVLPSLSLLILLATAVSLLSRC</sequence>
<evidence type="ECO:0000256" key="2">
    <source>
        <dbReference type="SAM" id="SignalP"/>
    </source>
</evidence>
<reference evidence="3 4" key="1">
    <citation type="journal article" date="2023" name="Sci. Data">
        <title>Genome assembly of the Korean intertidal mud-creeper Batillaria attramentaria.</title>
        <authorList>
            <person name="Patra A.K."/>
            <person name="Ho P.T."/>
            <person name="Jun S."/>
            <person name="Lee S.J."/>
            <person name="Kim Y."/>
            <person name="Won Y.J."/>
        </authorList>
    </citation>
    <scope>NUCLEOTIDE SEQUENCE [LARGE SCALE GENOMIC DNA]</scope>
    <source>
        <strain evidence="3">Wonlab-2016</strain>
    </source>
</reference>
<dbReference type="AlphaFoldDB" id="A0ABD0J6I3"/>
<dbReference type="PANTHER" id="PTHR33748:SF5">
    <property type="entry name" value="GROUND-LIKE DOMAIN-CONTAINING PROTEIN"/>
    <property type="match status" value="1"/>
</dbReference>
<keyword evidence="1" id="KW-0812">Transmembrane</keyword>
<keyword evidence="1" id="KW-1133">Transmembrane helix</keyword>
<dbReference type="Gene3D" id="3.10.310.50">
    <property type="match status" value="1"/>
</dbReference>
<keyword evidence="2" id="KW-0732">Signal</keyword>
<feature type="signal peptide" evidence="2">
    <location>
        <begin position="1"/>
        <end position="19"/>
    </location>
</feature>
<gene>
    <name evidence="3" type="ORF">BaRGS_00038212</name>
</gene>
<organism evidence="3 4">
    <name type="scientific">Batillaria attramentaria</name>
    <dbReference type="NCBI Taxonomy" id="370345"/>
    <lineage>
        <taxon>Eukaryota</taxon>
        <taxon>Metazoa</taxon>
        <taxon>Spiralia</taxon>
        <taxon>Lophotrochozoa</taxon>
        <taxon>Mollusca</taxon>
        <taxon>Gastropoda</taxon>
        <taxon>Caenogastropoda</taxon>
        <taxon>Sorbeoconcha</taxon>
        <taxon>Cerithioidea</taxon>
        <taxon>Batillariidae</taxon>
        <taxon>Batillaria</taxon>
    </lineage>
</organism>
<dbReference type="Pfam" id="PF17175">
    <property type="entry name" value="MOLO1"/>
    <property type="match status" value="1"/>
</dbReference>
<comment type="caution">
    <text evidence="3">The sequence shown here is derived from an EMBL/GenBank/DDBJ whole genome shotgun (WGS) entry which is preliminary data.</text>
</comment>
<dbReference type="PANTHER" id="PTHR33748">
    <property type="entry name" value="PROTEIN CBG04600"/>
    <property type="match status" value="1"/>
</dbReference>
<evidence type="ECO:0000256" key="1">
    <source>
        <dbReference type="SAM" id="Phobius"/>
    </source>
</evidence>
<feature type="chain" id="PRO_5044858128" evidence="2">
    <location>
        <begin position="20"/>
        <end position="245"/>
    </location>
</feature>
<proteinExistence type="predicted"/>
<keyword evidence="1" id="KW-0472">Membrane</keyword>
<feature type="transmembrane region" description="Helical" evidence="1">
    <location>
        <begin position="221"/>
        <end position="242"/>
    </location>
</feature>
<name>A0ABD0J6I3_9CAEN</name>
<protein>
    <submittedName>
        <fullName evidence="3">Uncharacterized protein</fullName>
    </submittedName>
</protein>
<dbReference type="Proteomes" id="UP001519460">
    <property type="component" value="Unassembled WGS sequence"/>
</dbReference>
<dbReference type="EMBL" id="JACVVK020000606">
    <property type="protein sequence ID" value="KAK7463227.1"/>
    <property type="molecule type" value="Genomic_DNA"/>
</dbReference>
<evidence type="ECO:0000313" key="4">
    <source>
        <dbReference type="Proteomes" id="UP001519460"/>
    </source>
</evidence>